<dbReference type="CDD" id="cd00077">
    <property type="entry name" value="HDc"/>
    <property type="match status" value="1"/>
</dbReference>
<dbReference type="PANTHER" id="PTHR11373:SF4">
    <property type="entry name" value="DEOXYNUCLEOSIDE TRIPHOSPHATE TRIPHOSPHOHYDROLASE SAMHD1"/>
    <property type="match status" value="1"/>
</dbReference>
<evidence type="ECO:0000313" key="2">
    <source>
        <dbReference type="EMBL" id="MDF0480497.1"/>
    </source>
</evidence>
<dbReference type="SMART" id="SM00471">
    <property type="entry name" value="HDc"/>
    <property type="match status" value="1"/>
</dbReference>
<sequence length="458" mass="52933">MMTPYKEQRLPIEKVFRDPVHDDIHVSHQVVLDLINSKEFQRLRRIKQLGTTSLTFHGGEHSRFGHSLGVYEITQQICDLFEQNYSIEKDPENGWDDAERLVTLCAALLHDVGHGPYSHTFEGIFDTNHEDITVQILTSPETEIFQILNKVEEGFPEKVASVIQKTYPNPQVVQMISSQIDADRMDYLLRDAYFTGIQYGTFDLTRILRIIRPYKNGITFLANGMHSVEDYIVSRYQMYMQVYFHPVSRGMEIILDHLLKRGTYLHEHDHTYHQKQAGLLVPFFENNYTLEDYLKLDDGVLNTYFTMWLDDSDPILSDLAARFLNRKPLKSVRTNPEQDKHLLTEMTRLIETVGFNSKSYTAVNTSYDLPYDFYRPNQTKNRTQIELMQKDGSLVELSKASALVAALAGQTHGDERFFFPKEMLDDSGSSLFSDSLKDFQAHLLNGQVVVPSKHQTEN</sequence>
<dbReference type="SUPFAM" id="SSF109604">
    <property type="entry name" value="HD-domain/PDEase-like"/>
    <property type="match status" value="1"/>
</dbReference>
<dbReference type="PANTHER" id="PTHR11373">
    <property type="entry name" value="DEOXYNUCLEOSIDE TRIPHOSPHATE TRIPHOSPHOHYDROLASE"/>
    <property type="match status" value="1"/>
</dbReference>
<dbReference type="InterPro" id="IPR045509">
    <property type="entry name" value="HD_assoc_2"/>
</dbReference>
<proteinExistence type="predicted"/>
<comment type="caution">
    <text evidence="2">The sequence shown here is derived from an EMBL/GenBank/DDBJ whole genome shotgun (WGS) entry which is preliminary data.</text>
</comment>
<dbReference type="InterPro" id="IPR050135">
    <property type="entry name" value="dGTPase-like"/>
</dbReference>
<feature type="domain" description="HD/PDEase" evidence="1">
    <location>
        <begin position="59"/>
        <end position="197"/>
    </location>
</feature>
<dbReference type="Pfam" id="PF19276">
    <property type="entry name" value="HD_assoc_2"/>
    <property type="match status" value="1"/>
</dbReference>
<protein>
    <submittedName>
        <fullName evidence="2">HD domain-containing protein</fullName>
    </submittedName>
</protein>
<organism evidence="2 3">
    <name type="scientific">Vagococcus proximus</name>
    <dbReference type="NCBI Taxonomy" id="2991417"/>
    <lineage>
        <taxon>Bacteria</taxon>
        <taxon>Bacillati</taxon>
        <taxon>Bacillota</taxon>
        <taxon>Bacilli</taxon>
        <taxon>Lactobacillales</taxon>
        <taxon>Enterococcaceae</taxon>
        <taxon>Vagococcus</taxon>
    </lineage>
</organism>
<accession>A0ABT5X3B3</accession>
<reference evidence="2" key="1">
    <citation type="submission" date="2022-10" db="EMBL/GenBank/DDBJ databases">
        <title>Vagococcus sp. isolated from poultry meat.</title>
        <authorList>
            <person name="Johansson P."/>
            <person name="Bjorkroth J."/>
        </authorList>
    </citation>
    <scope>NUCLEOTIDE SEQUENCE</scope>
    <source>
        <strain evidence="2">PNs007</strain>
    </source>
</reference>
<dbReference type="Proteomes" id="UP001147148">
    <property type="component" value="Unassembled WGS sequence"/>
</dbReference>
<evidence type="ECO:0000259" key="1">
    <source>
        <dbReference type="SMART" id="SM00471"/>
    </source>
</evidence>
<dbReference type="Gene3D" id="1.10.3210.10">
    <property type="entry name" value="Hypothetical protein af1432"/>
    <property type="match status" value="1"/>
</dbReference>
<gene>
    <name evidence="2" type="ORF">OL233_09405</name>
</gene>
<evidence type="ECO:0000313" key="3">
    <source>
        <dbReference type="Proteomes" id="UP001147148"/>
    </source>
</evidence>
<dbReference type="EMBL" id="JAPDSH010000007">
    <property type="protein sequence ID" value="MDF0480497.1"/>
    <property type="molecule type" value="Genomic_DNA"/>
</dbReference>
<dbReference type="Pfam" id="PF01966">
    <property type="entry name" value="HD"/>
    <property type="match status" value="1"/>
</dbReference>
<name>A0ABT5X3B3_9ENTE</name>
<dbReference type="RefSeq" id="WP_275472062.1">
    <property type="nucleotide sequence ID" value="NZ_JAPDSH010000007.1"/>
</dbReference>
<dbReference type="InterPro" id="IPR006674">
    <property type="entry name" value="HD_domain"/>
</dbReference>
<keyword evidence="3" id="KW-1185">Reference proteome</keyword>
<dbReference type="InterPro" id="IPR003607">
    <property type="entry name" value="HD/PDEase_dom"/>
</dbReference>